<comment type="caution">
    <text evidence="4">The sequence shown here is derived from an EMBL/GenBank/DDBJ whole genome shotgun (WGS) entry which is preliminary data.</text>
</comment>
<dbReference type="RefSeq" id="XP_014180820.1">
    <property type="nucleotide sequence ID" value="XM_014325345.1"/>
</dbReference>
<dbReference type="OrthoDB" id="5350595at2759"/>
<feature type="compositionally biased region" description="Polar residues" evidence="2">
    <location>
        <begin position="638"/>
        <end position="652"/>
    </location>
</feature>
<dbReference type="EMBL" id="ALBS01000198">
    <property type="protein sequence ID" value="EJT48579.1"/>
    <property type="molecule type" value="Genomic_DNA"/>
</dbReference>
<evidence type="ECO:0000256" key="2">
    <source>
        <dbReference type="SAM" id="MobiDB-lite"/>
    </source>
</evidence>
<name>J6EVG6_TRIAS</name>
<feature type="region of interest" description="Disordered" evidence="2">
    <location>
        <begin position="392"/>
        <end position="415"/>
    </location>
</feature>
<feature type="region of interest" description="Disordered" evidence="2">
    <location>
        <begin position="896"/>
        <end position="969"/>
    </location>
</feature>
<dbReference type="AlphaFoldDB" id="J6EVG6"/>
<dbReference type="InterPro" id="IPR019384">
    <property type="entry name" value="FHIP"/>
</dbReference>
<organism evidence="4 5">
    <name type="scientific">Trichosporon asahii var. asahii (strain ATCC 90039 / CBS 2479 / JCM 2466 / KCTC 7840 / NBRC 103889/ NCYC 2677 / UAMH 7654)</name>
    <name type="common">Yeast</name>
    <dbReference type="NCBI Taxonomy" id="1186058"/>
    <lineage>
        <taxon>Eukaryota</taxon>
        <taxon>Fungi</taxon>
        <taxon>Dikarya</taxon>
        <taxon>Basidiomycota</taxon>
        <taxon>Agaricomycotina</taxon>
        <taxon>Tremellomycetes</taxon>
        <taxon>Trichosporonales</taxon>
        <taxon>Trichosporonaceae</taxon>
        <taxon>Trichosporon</taxon>
    </lineage>
</organism>
<sequence length="1069" mass="115769">MEVSTFFTRLLAAPKPAAAVDAPDNLPAFDAAWQAVRQTLEHPDERQLARGIASTDVPRNLKHIVDALVYESNRTDEDTTGACLEYFLRHDMLGQLERLCQTNRPRGIKDEVVRAANNLVVLMSERFLVHNAVHRPLRRLIRSCVGDAPSERVDGAARVVGAAASGDEFEDFMDFEEDLVDLMCILCSRLRAYPPLLLIFFHDRGWLVPHTSSGAPNMPSMGAAMSSPLASRTMSTPPRNTTPNVNNSILSPVRMERTLSPSPSIATGRSGRSARSGETSMSDPSNTHFEFLLFRYLLRFVHREGRIGDFARAGLLFLFDIAFLAPGDEGGDTLAMAPVGGQDPLQDARDAMAEYILDSDFADIMAAGLGATYSILPTKLRVPSLAEQVRSDPDAADGSMYLGAGEKSDSQQNEYDDDDIIESNDIDVHAQLDLLLRLFGFLQDILYRCHSPLLYADPGAEVTSTQVLGPAVANATLEALQKTFVDNVLYPSILECSPNDGSSVAILTYLDVLLSNLEDGPILHRILDVLMDANAPPPSLASPKRKKQRKTGAMAYVAPFAPVAQGNYFSTEERFTLRDLILDNLRSSSEASAAAALHLTATLLSDHCRHVTSKLLVIVREPSATALARPSLPPPETETWQSTLPPPVTSTDAHLQEPELYSGLIPKLDDVIQSSHDVIGFASYLADAEAFLEADGCWRSSRVPLEFVNDDGHPTLLRVGEYDSDPLQHKLSPSDPLVRQLMQQLGEWFASPPDRNVALTGAISAVARCPHRSLTGWLLYDVPREADPWDETVSVSSDDSIGEIQRSGVQSRSDDPFSHVTLPALYQILRQLVKQVGAFRSLDGFDRLLAERRQGLLFADHLEESMTLMAEEAPDMTPKQKGGLAKLKALWNSPGLKRKVSGVPPPAATPPSAPSTPSRPPGSRRGTISTPPLARTPSHASTNGPGTPGTPSPAPPLPPPPPFKTHYAGTSGAVDVSAAQPPQQGPWAGEAKDTLGLTLGDLSLSAASVSGETSTTETDSAVAPERRLPERMSLTSVLDNCIVLEELVKELVAVIVARRAMGIDQVGYV</sequence>
<dbReference type="Pfam" id="PF10257">
    <property type="entry name" value="RAI16-like"/>
    <property type="match status" value="1"/>
</dbReference>
<dbReference type="GeneID" id="25985914"/>
<dbReference type="PANTHER" id="PTHR21705:SF11">
    <property type="entry name" value="FHIP FAMILY PROTEIN CG3558"/>
    <property type="match status" value="1"/>
</dbReference>
<feature type="region of interest" description="Disordered" evidence="2">
    <location>
        <begin position="217"/>
        <end position="284"/>
    </location>
</feature>
<dbReference type="PANTHER" id="PTHR21705">
    <property type="entry name" value="RAI16 PROTEIN-RELATED"/>
    <property type="match status" value="1"/>
</dbReference>
<evidence type="ECO:0000259" key="3">
    <source>
        <dbReference type="Pfam" id="PF19314"/>
    </source>
</evidence>
<gene>
    <name evidence="4" type="ORF">A1Q1_02400</name>
</gene>
<dbReference type="Pfam" id="PF19314">
    <property type="entry name" value="DUF5917"/>
    <property type="match status" value="1"/>
</dbReference>
<feature type="domain" description="FHF complex subunit HOOK-interacting protein C-terminal" evidence="3">
    <location>
        <begin position="735"/>
        <end position="856"/>
    </location>
</feature>
<accession>J6EVG6</accession>
<feature type="compositionally biased region" description="Pro residues" evidence="2">
    <location>
        <begin position="903"/>
        <end position="920"/>
    </location>
</feature>
<proteinExistence type="inferred from homology"/>
<evidence type="ECO:0000313" key="5">
    <source>
        <dbReference type="Proteomes" id="UP000002748"/>
    </source>
</evidence>
<protein>
    <recommendedName>
        <fullName evidence="3">FHF complex subunit HOOK-interacting protein C-terminal domain-containing protein</fullName>
    </recommendedName>
</protein>
<dbReference type="KEGG" id="tasa:A1Q1_02400"/>
<dbReference type="VEuPathDB" id="FungiDB:A1Q1_02400"/>
<dbReference type="Proteomes" id="UP000002748">
    <property type="component" value="Unassembled WGS sequence"/>
</dbReference>
<feature type="compositionally biased region" description="Low complexity" evidence="2">
    <location>
        <begin position="236"/>
        <end position="247"/>
    </location>
</feature>
<dbReference type="InterPro" id="IPR045669">
    <property type="entry name" value="FHIP_C"/>
</dbReference>
<dbReference type="HOGENOM" id="CLU_004953_0_0_1"/>
<feature type="compositionally biased region" description="Pro residues" evidence="2">
    <location>
        <begin position="948"/>
        <end position="963"/>
    </location>
</feature>
<comment type="similarity">
    <text evidence="1">Belongs to the FHIP family.</text>
</comment>
<evidence type="ECO:0000256" key="1">
    <source>
        <dbReference type="ARBA" id="ARBA00024336"/>
    </source>
</evidence>
<evidence type="ECO:0000313" key="4">
    <source>
        <dbReference type="EMBL" id="EJT48579.1"/>
    </source>
</evidence>
<reference evidence="4 5" key="1">
    <citation type="journal article" date="2012" name="Eukaryot. Cell">
        <title>Draft genome sequence of CBS 2479, the standard type strain of Trichosporon asahii.</title>
        <authorList>
            <person name="Yang R.Y."/>
            <person name="Li H.T."/>
            <person name="Zhu H."/>
            <person name="Zhou G.P."/>
            <person name="Wang M."/>
            <person name="Wang L."/>
        </authorList>
    </citation>
    <scope>NUCLEOTIDE SEQUENCE [LARGE SCALE GENOMIC DNA]</scope>
    <source>
        <strain evidence="5">ATCC 90039 / CBS 2479 / JCM 2466 / KCTC 7840 / NCYC 2677 / UAMH 7654</strain>
    </source>
</reference>
<feature type="region of interest" description="Disordered" evidence="2">
    <location>
        <begin position="627"/>
        <end position="652"/>
    </location>
</feature>